<dbReference type="EMBL" id="JAGMUU010000012">
    <property type="protein sequence ID" value="KAH7141582.1"/>
    <property type="molecule type" value="Genomic_DNA"/>
</dbReference>
<dbReference type="InterPro" id="IPR035994">
    <property type="entry name" value="Nucleoside_phosphorylase_sf"/>
</dbReference>
<dbReference type="InterPro" id="IPR053137">
    <property type="entry name" value="NLR-like"/>
</dbReference>
<dbReference type="GO" id="GO:0003824">
    <property type="term" value="F:catalytic activity"/>
    <property type="evidence" value="ECO:0007669"/>
    <property type="project" value="InterPro"/>
</dbReference>
<sequence length="166" mass="17962">FPLARGSDYVFNASTVYGHYVVLATLPPGQSYGTGSAGALASQVKMIFPNLWFGLLVGVAAGLPNLSRSPPQDIRLSDVLIALPQGNSARLIAYELGKEVGENTVQLLYSGHMLLKMKTVIRSAIGKIELKAPKDADVFFPHYQRIQDEEHANSTSVHPGQDRDAI</sequence>
<accession>A0A9P9EQW1</accession>
<feature type="non-terminal residue" evidence="1">
    <location>
        <position position="166"/>
    </location>
</feature>
<proteinExistence type="predicted"/>
<reference evidence="1" key="1">
    <citation type="journal article" date="2021" name="Nat. Commun.">
        <title>Genetic determinants of endophytism in the Arabidopsis root mycobiome.</title>
        <authorList>
            <person name="Mesny F."/>
            <person name="Miyauchi S."/>
            <person name="Thiergart T."/>
            <person name="Pickel B."/>
            <person name="Atanasova L."/>
            <person name="Karlsson M."/>
            <person name="Huettel B."/>
            <person name="Barry K.W."/>
            <person name="Haridas S."/>
            <person name="Chen C."/>
            <person name="Bauer D."/>
            <person name="Andreopoulos W."/>
            <person name="Pangilinan J."/>
            <person name="LaButti K."/>
            <person name="Riley R."/>
            <person name="Lipzen A."/>
            <person name="Clum A."/>
            <person name="Drula E."/>
            <person name="Henrissat B."/>
            <person name="Kohler A."/>
            <person name="Grigoriev I.V."/>
            <person name="Martin F.M."/>
            <person name="Hacquard S."/>
        </authorList>
    </citation>
    <scope>NUCLEOTIDE SEQUENCE</scope>
    <source>
        <strain evidence="1">MPI-CAGE-AT-0021</strain>
    </source>
</reference>
<dbReference type="GO" id="GO:0009116">
    <property type="term" value="P:nucleoside metabolic process"/>
    <property type="evidence" value="ECO:0007669"/>
    <property type="project" value="InterPro"/>
</dbReference>
<gene>
    <name evidence="1" type="ORF">B0J13DRAFT_411158</name>
</gene>
<dbReference type="AlphaFoldDB" id="A0A9P9EQW1"/>
<dbReference type="PANTHER" id="PTHR46082">
    <property type="entry name" value="ATP/GTP-BINDING PROTEIN-RELATED"/>
    <property type="match status" value="1"/>
</dbReference>
<dbReference type="PANTHER" id="PTHR46082:SF11">
    <property type="entry name" value="AAA+ ATPASE DOMAIN-CONTAINING PROTEIN-RELATED"/>
    <property type="match status" value="1"/>
</dbReference>
<comment type="caution">
    <text evidence="1">The sequence shown here is derived from an EMBL/GenBank/DDBJ whole genome shotgun (WGS) entry which is preliminary data.</text>
</comment>
<dbReference type="Proteomes" id="UP000717696">
    <property type="component" value="Unassembled WGS sequence"/>
</dbReference>
<organism evidence="1 2">
    <name type="scientific">Dactylonectria estremocensis</name>
    <dbReference type="NCBI Taxonomy" id="1079267"/>
    <lineage>
        <taxon>Eukaryota</taxon>
        <taxon>Fungi</taxon>
        <taxon>Dikarya</taxon>
        <taxon>Ascomycota</taxon>
        <taxon>Pezizomycotina</taxon>
        <taxon>Sordariomycetes</taxon>
        <taxon>Hypocreomycetidae</taxon>
        <taxon>Hypocreales</taxon>
        <taxon>Nectriaceae</taxon>
        <taxon>Dactylonectria</taxon>
    </lineage>
</organism>
<name>A0A9P9EQW1_9HYPO</name>
<evidence type="ECO:0000313" key="1">
    <source>
        <dbReference type="EMBL" id="KAH7141582.1"/>
    </source>
</evidence>
<dbReference type="OrthoDB" id="1658288at2759"/>
<keyword evidence="2" id="KW-1185">Reference proteome</keyword>
<feature type="non-terminal residue" evidence="1">
    <location>
        <position position="1"/>
    </location>
</feature>
<protein>
    <submittedName>
        <fullName evidence="1">Uncharacterized protein</fullName>
    </submittedName>
</protein>
<dbReference type="Gene3D" id="3.40.50.1580">
    <property type="entry name" value="Nucleoside phosphorylase domain"/>
    <property type="match status" value="1"/>
</dbReference>
<evidence type="ECO:0000313" key="2">
    <source>
        <dbReference type="Proteomes" id="UP000717696"/>
    </source>
</evidence>